<organism evidence="2 3">
    <name type="scientific">Streptomyces ferrugineus</name>
    <dbReference type="NCBI Taxonomy" id="1413221"/>
    <lineage>
        <taxon>Bacteria</taxon>
        <taxon>Bacillati</taxon>
        <taxon>Actinomycetota</taxon>
        <taxon>Actinomycetes</taxon>
        <taxon>Kitasatosporales</taxon>
        <taxon>Streptomycetaceae</taxon>
        <taxon>Streptomyces</taxon>
    </lineage>
</organism>
<name>A0A7M2SFU0_9ACTN</name>
<feature type="transmembrane region" description="Helical" evidence="1">
    <location>
        <begin position="221"/>
        <end position="239"/>
    </location>
</feature>
<dbReference type="AlphaFoldDB" id="A0A7M2SFU0"/>
<dbReference type="KEGG" id="sfeu:IM697_34645"/>
<dbReference type="EMBL" id="CP063373">
    <property type="protein sequence ID" value="QOV35172.1"/>
    <property type="molecule type" value="Genomic_DNA"/>
</dbReference>
<keyword evidence="1" id="KW-0812">Transmembrane</keyword>
<dbReference type="RefSeq" id="WP_194040031.1">
    <property type="nucleotide sequence ID" value="NZ_CP063373.1"/>
</dbReference>
<proteinExistence type="predicted"/>
<feature type="transmembrane region" description="Helical" evidence="1">
    <location>
        <begin position="35"/>
        <end position="54"/>
    </location>
</feature>
<sequence length="469" mass="49343">MTTRLSDAGAVLKWGGVVGVAVCLLLRYVEPAPRWDVLACIGVALLGVLVSWAGRLRERVAEVPRVAALSSPTGFRLVGGQLPERKERQRLGVLLVLLSVALLLFGSASHVTPQLADARAGSARISAVTVDKVLSQSARPVKGGGMTYTSKLAVTVNGDGGDGSSQQRASLRGTIKTSGSVGPRDRLWALYNPDRTGKDAQFAETREELAALQDGSARPSWTTLGLSSAAAAGGLALLLRRRFKPLDDSASAVTEALRTGNAQALAVTVAGTAPGGSRAVGVGLRLTAEDGERQLHIGRSVDVEQLADTLWDRTAWLYWERAGDNPPPGRPGRRGEMLPAVLVVGSGDEVRHVSGWMPRTPEWPVAQGRRLSSMNLESAPEVRQFGTGVLRPPRTRVSAVVWLGLAVLATVAAAALPVGGGGQELVQMAMVVTVLCTIIGNRLADARWRPSVRRQERRVAGAAASSSSG</sequence>
<dbReference type="Proteomes" id="UP000594205">
    <property type="component" value="Chromosome"/>
</dbReference>
<feature type="transmembrane region" description="Helical" evidence="1">
    <location>
        <begin position="12"/>
        <end position="29"/>
    </location>
</feature>
<reference evidence="2 3" key="1">
    <citation type="submission" date="2020-10" db="EMBL/GenBank/DDBJ databases">
        <title>Streptomyces ferrugineus complate genome analysis.</title>
        <authorList>
            <person name="Anwar N."/>
        </authorList>
    </citation>
    <scope>NUCLEOTIDE SEQUENCE [LARGE SCALE GENOMIC DNA]</scope>
    <source>
        <strain evidence="2 3">CCTCC AA2014009</strain>
    </source>
</reference>
<feature type="transmembrane region" description="Helical" evidence="1">
    <location>
        <begin position="425"/>
        <end position="444"/>
    </location>
</feature>
<keyword evidence="1" id="KW-1133">Transmembrane helix</keyword>
<keyword evidence="3" id="KW-1185">Reference proteome</keyword>
<feature type="transmembrane region" description="Helical" evidence="1">
    <location>
        <begin position="91"/>
        <end position="111"/>
    </location>
</feature>
<evidence type="ECO:0000313" key="3">
    <source>
        <dbReference type="Proteomes" id="UP000594205"/>
    </source>
</evidence>
<feature type="transmembrane region" description="Helical" evidence="1">
    <location>
        <begin position="399"/>
        <end position="419"/>
    </location>
</feature>
<gene>
    <name evidence="2" type="ORF">IM697_34645</name>
</gene>
<evidence type="ECO:0000256" key="1">
    <source>
        <dbReference type="SAM" id="Phobius"/>
    </source>
</evidence>
<keyword evidence="1" id="KW-0472">Membrane</keyword>
<protein>
    <submittedName>
        <fullName evidence="2">Uncharacterized protein</fullName>
    </submittedName>
</protein>
<evidence type="ECO:0000313" key="2">
    <source>
        <dbReference type="EMBL" id="QOV35172.1"/>
    </source>
</evidence>
<accession>A0A7M2SFU0</accession>